<dbReference type="OrthoDB" id="1703270at2759"/>
<protein>
    <submittedName>
        <fullName evidence="2">Uncharacterized protein</fullName>
    </submittedName>
</protein>
<dbReference type="EMBL" id="CP063406">
    <property type="protein sequence ID" value="QSZ31815.1"/>
    <property type="molecule type" value="Genomic_DNA"/>
</dbReference>
<keyword evidence="3" id="KW-1185">Reference proteome</keyword>
<gene>
    <name evidence="2" type="ORF">DSL72_001384</name>
</gene>
<organism evidence="2 3">
    <name type="scientific">Monilinia vaccinii-corymbosi</name>
    <dbReference type="NCBI Taxonomy" id="61207"/>
    <lineage>
        <taxon>Eukaryota</taxon>
        <taxon>Fungi</taxon>
        <taxon>Dikarya</taxon>
        <taxon>Ascomycota</taxon>
        <taxon>Pezizomycotina</taxon>
        <taxon>Leotiomycetes</taxon>
        <taxon>Helotiales</taxon>
        <taxon>Sclerotiniaceae</taxon>
        <taxon>Monilinia</taxon>
    </lineage>
</organism>
<feature type="region of interest" description="Disordered" evidence="1">
    <location>
        <begin position="166"/>
        <end position="217"/>
    </location>
</feature>
<accession>A0A8A3P1P8</accession>
<evidence type="ECO:0000313" key="2">
    <source>
        <dbReference type="EMBL" id="QSZ31815.1"/>
    </source>
</evidence>
<name>A0A8A3P1P8_9HELO</name>
<feature type="compositionally biased region" description="Polar residues" evidence="1">
    <location>
        <begin position="1"/>
        <end position="12"/>
    </location>
</feature>
<sequence length="417" mass="44718">MQPTPIQTTSSAVKRPREASASSGRNRPGSRARLASRLRIEDTPTGAARQHTLSSPNDFPPLTFGLLDGDVFDSQPRAASDVGEGEGGGERDGEGGTAVTGILARPADVGAGTSMAVAGDGGSMGMELGMGMGQPLFPQLSMVPRSFSAGFATSLFEFMGGRRGEISPDGPQVSSYLGPPQFSRRGNLLPPRPSTGGASTYSSTAAHPPTSKPAPNQFAMTAAAGTSLTHRSAEYEVGKNFDRLRTQGAHLGLTTSPYFPKCKEDLVKHREERKNEAKDAMSRRIREKEELMRLKSMEGCEGALVRIKPAFGGKVFRDGLSGMLARKTTWGHPSLDAKLPEMVDWPSLTEVKHAGYKKAGLPIPRYLAEEGMAGEYFQYFAGDRFGVARRAARSVVFDDDDIEEMGDMKSLLKEIDA</sequence>
<evidence type="ECO:0000313" key="3">
    <source>
        <dbReference type="Proteomes" id="UP000672032"/>
    </source>
</evidence>
<dbReference type="AlphaFoldDB" id="A0A8A3P1P8"/>
<dbReference type="Proteomes" id="UP000672032">
    <property type="component" value="Chromosome 2"/>
</dbReference>
<feature type="region of interest" description="Disordered" evidence="1">
    <location>
        <begin position="1"/>
        <end position="97"/>
    </location>
</feature>
<feature type="compositionally biased region" description="Low complexity" evidence="1">
    <location>
        <begin position="194"/>
        <end position="206"/>
    </location>
</feature>
<evidence type="ECO:0000256" key="1">
    <source>
        <dbReference type="SAM" id="MobiDB-lite"/>
    </source>
</evidence>
<reference evidence="2" key="1">
    <citation type="submission" date="2020-10" db="EMBL/GenBank/DDBJ databases">
        <title>Genome Sequence of Monilinia vaccinii-corymbosi Sheds Light on Mummy Berry Disease Infection of Blueberry and Mating Type.</title>
        <authorList>
            <person name="Yow A.G."/>
            <person name="Zhang Y."/>
            <person name="Bansal K."/>
            <person name="Eacker S.M."/>
            <person name="Sullivan S."/>
            <person name="Liachko I."/>
            <person name="Cubeta M.A."/>
            <person name="Rollins J.A."/>
            <person name="Ashrafi H."/>
        </authorList>
    </citation>
    <scope>NUCLEOTIDE SEQUENCE</scope>
    <source>
        <strain evidence="2">RL-1</strain>
    </source>
</reference>
<proteinExistence type="predicted"/>